<name>A0A8S3Z529_9EUPU</name>
<evidence type="ECO:0000313" key="3">
    <source>
        <dbReference type="Proteomes" id="UP000678393"/>
    </source>
</evidence>
<dbReference type="OrthoDB" id="431717at2759"/>
<dbReference type="InterPro" id="IPR046803">
    <property type="entry name" value="DNAPKcs_CC1-2"/>
</dbReference>
<organism evidence="2 3">
    <name type="scientific">Candidula unifasciata</name>
    <dbReference type="NCBI Taxonomy" id="100452"/>
    <lineage>
        <taxon>Eukaryota</taxon>
        <taxon>Metazoa</taxon>
        <taxon>Spiralia</taxon>
        <taxon>Lophotrochozoa</taxon>
        <taxon>Mollusca</taxon>
        <taxon>Gastropoda</taxon>
        <taxon>Heterobranchia</taxon>
        <taxon>Euthyneura</taxon>
        <taxon>Panpulmonata</taxon>
        <taxon>Eupulmonata</taxon>
        <taxon>Stylommatophora</taxon>
        <taxon>Helicina</taxon>
        <taxon>Helicoidea</taxon>
        <taxon>Geomitridae</taxon>
        <taxon>Candidula</taxon>
    </lineage>
</organism>
<dbReference type="AlphaFoldDB" id="A0A8S3Z529"/>
<feature type="non-terminal residue" evidence="2">
    <location>
        <position position="1"/>
    </location>
</feature>
<feature type="domain" description="DNA-dependent protein kinase catalytic subunit CC1/2" evidence="1">
    <location>
        <begin position="1"/>
        <end position="70"/>
    </location>
</feature>
<comment type="caution">
    <text evidence="2">The sequence shown here is derived from an EMBL/GenBank/DDBJ whole genome shotgun (WGS) entry which is preliminary data.</text>
</comment>
<keyword evidence="3" id="KW-1185">Reference proteome</keyword>
<dbReference type="EMBL" id="CAJHNH020001515">
    <property type="protein sequence ID" value="CAG5123408.1"/>
    <property type="molecule type" value="Genomic_DNA"/>
</dbReference>
<gene>
    <name evidence="2" type="ORF">CUNI_LOCUS8966</name>
</gene>
<proteinExistence type="predicted"/>
<evidence type="ECO:0000259" key="1">
    <source>
        <dbReference type="Pfam" id="PF20502"/>
    </source>
</evidence>
<accession>A0A8S3Z529</accession>
<reference evidence="2" key="1">
    <citation type="submission" date="2021-04" db="EMBL/GenBank/DDBJ databases">
        <authorList>
            <consortium name="Molecular Ecology Group"/>
        </authorList>
    </citation>
    <scope>NUCLEOTIDE SEQUENCE</scope>
</reference>
<dbReference type="Pfam" id="PF20502">
    <property type="entry name" value="DNAPKcs_CC1-2"/>
    <property type="match status" value="1"/>
</dbReference>
<feature type="non-terminal residue" evidence="2">
    <location>
        <position position="98"/>
    </location>
</feature>
<dbReference type="Proteomes" id="UP000678393">
    <property type="component" value="Unassembled WGS sequence"/>
</dbReference>
<sequence length="98" mass="11203">NQVLDLLPFFAALRDDHQDQLKNSVNRFIADNFPLRSSEFTEGSHQYKNYIAAINKLLVAMEMTGSLMLLEVIISVLCRENKHAHEDVIQQGIISFVK</sequence>
<evidence type="ECO:0000313" key="2">
    <source>
        <dbReference type="EMBL" id="CAG5123408.1"/>
    </source>
</evidence>
<protein>
    <recommendedName>
        <fullName evidence="1">DNA-dependent protein kinase catalytic subunit CC1/2 domain-containing protein</fullName>
    </recommendedName>
</protein>